<dbReference type="RefSeq" id="WP_036582331.1">
    <property type="nucleotide sequence ID" value="NZ_KK082204.1"/>
</dbReference>
<reference evidence="2 3" key="1">
    <citation type="submission" date="2014-02" db="EMBL/GenBank/DDBJ databases">
        <title>Genome sequence of Paenibacillus darwinianus reveals adaptive mechanisms for survival in Antarctic soils.</title>
        <authorList>
            <person name="Dsouza M."/>
            <person name="Taylor M.W."/>
            <person name="Turner S.J."/>
            <person name="Aislabie J."/>
        </authorList>
    </citation>
    <scope>NUCLEOTIDE SEQUENCE [LARGE SCALE GENOMIC DNA]</scope>
    <source>
        <strain evidence="2 3">CE1</strain>
    </source>
</reference>
<evidence type="ECO:0000259" key="1">
    <source>
        <dbReference type="Pfam" id="PF21686"/>
    </source>
</evidence>
<sequence>MAVKTKGTIVVAGSEMTISNPGKLLWPEMEITKLAFLEKLIELSPYLINYCARRYLTVIRYPNGIHGKSFYQKNCPDPIPGFVRTAEQNGIRYVVLDSLPTLVWLGNLACLEYHASCDRIGEPDKPTEWVLDIDPSLEEEPRIMEAAWLAGELLRSLGISAVPKTSGATGVQIIVPLQPDLTFDELRAVGRFVGDYLSRTHPKLFTIERMKRNRGDLIYFDYLQHYQGKTLSAPYTPRARAAASVSTPLTWEEVRADARPTAFHLLNIGERLRRHGDLLERAPVQNLRPILEFIRKK</sequence>
<dbReference type="Pfam" id="PF21686">
    <property type="entry name" value="LigD_Prim-Pol"/>
    <property type="match status" value="1"/>
</dbReference>
<dbReference type="PANTHER" id="PTHR42705:SF2">
    <property type="entry name" value="BIFUNCTIONAL NON-HOMOLOGOUS END JOINING PROTEIN LIGD"/>
    <property type="match status" value="1"/>
</dbReference>
<proteinExistence type="predicted"/>
<protein>
    <submittedName>
        <fullName evidence="2">DNA polymerase</fullName>
    </submittedName>
</protein>
<dbReference type="AlphaFoldDB" id="A0A9W5S211"/>
<dbReference type="EMBL" id="JFHU01000063">
    <property type="protein sequence ID" value="EXX90468.1"/>
    <property type="molecule type" value="Genomic_DNA"/>
</dbReference>
<dbReference type="InterPro" id="IPR052171">
    <property type="entry name" value="NHEJ_LigD"/>
</dbReference>
<dbReference type="InterPro" id="IPR014145">
    <property type="entry name" value="LigD_pol_dom"/>
</dbReference>
<gene>
    <name evidence="2" type="ORF">BG53_13465</name>
</gene>
<comment type="caution">
    <text evidence="2">The sequence shown here is derived from an EMBL/GenBank/DDBJ whole genome shotgun (WGS) entry which is preliminary data.</text>
</comment>
<dbReference type="NCBIfam" id="TIGR02778">
    <property type="entry name" value="ligD_pol"/>
    <property type="match status" value="1"/>
</dbReference>
<dbReference type="PANTHER" id="PTHR42705">
    <property type="entry name" value="BIFUNCTIONAL NON-HOMOLOGOUS END JOINING PROTEIN LIGD"/>
    <property type="match status" value="1"/>
</dbReference>
<feature type="domain" description="DNA ligase D polymerase" evidence="1">
    <location>
        <begin position="32"/>
        <end position="278"/>
    </location>
</feature>
<keyword evidence="3" id="KW-1185">Reference proteome</keyword>
<dbReference type="Proteomes" id="UP000053750">
    <property type="component" value="Unassembled WGS sequence"/>
</dbReference>
<accession>A0A9W5S211</accession>
<organism evidence="2 3">
    <name type="scientific">Paenibacillus darwinianus</name>
    <dbReference type="NCBI Taxonomy" id="1380763"/>
    <lineage>
        <taxon>Bacteria</taxon>
        <taxon>Bacillati</taxon>
        <taxon>Bacillota</taxon>
        <taxon>Bacilli</taxon>
        <taxon>Bacillales</taxon>
        <taxon>Paenibacillaceae</taxon>
        <taxon>Paenibacillus</taxon>
    </lineage>
</organism>
<dbReference type="Gene3D" id="3.90.920.10">
    <property type="entry name" value="DNA primase, PRIM domain"/>
    <property type="match status" value="1"/>
</dbReference>
<name>A0A9W5S211_9BACL</name>
<dbReference type="OrthoDB" id="9802472at2"/>
<evidence type="ECO:0000313" key="3">
    <source>
        <dbReference type="Proteomes" id="UP000053750"/>
    </source>
</evidence>
<evidence type="ECO:0000313" key="2">
    <source>
        <dbReference type="EMBL" id="EXX90468.1"/>
    </source>
</evidence>